<feature type="domain" description="Cystatin" evidence="4">
    <location>
        <begin position="1"/>
        <end position="62"/>
    </location>
</feature>
<evidence type="ECO:0000256" key="2">
    <source>
        <dbReference type="ARBA" id="ARBA00022704"/>
    </source>
</evidence>
<dbReference type="PANTHER" id="PTHR11413:SF116">
    <property type="entry name" value="MULTICYSTATIN"/>
    <property type="match status" value="1"/>
</dbReference>
<comment type="similarity">
    <text evidence="3">Belongs to the cystatin family. Phytocystatin subfamily.</text>
</comment>
<evidence type="ECO:0000256" key="3">
    <source>
        <dbReference type="RuleBase" id="RU362130"/>
    </source>
</evidence>
<dbReference type="Proteomes" id="UP001054252">
    <property type="component" value="Unassembled WGS sequence"/>
</dbReference>
<accession>A0AAV5I3F2</accession>
<dbReference type="Gene3D" id="3.10.450.10">
    <property type="match status" value="1"/>
</dbReference>
<gene>
    <name evidence="5" type="ORF">SLEP1_g7149</name>
</gene>
<dbReference type="SUPFAM" id="SSF54403">
    <property type="entry name" value="Cystatin/monellin"/>
    <property type="match status" value="1"/>
</dbReference>
<dbReference type="AlphaFoldDB" id="A0AAV5I3F2"/>
<dbReference type="CDD" id="cd00042">
    <property type="entry name" value="CY"/>
    <property type="match status" value="1"/>
</dbReference>
<evidence type="ECO:0000313" key="6">
    <source>
        <dbReference type="Proteomes" id="UP001054252"/>
    </source>
</evidence>
<evidence type="ECO:0000313" key="5">
    <source>
        <dbReference type="EMBL" id="GKU93560.1"/>
    </source>
</evidence>
<evidence type="ECO:0000259" key="4">
    <source>
        <dbReference type="SMART" id="SM00043"/>
    </source>
</evidence>
<proteinExistence type="inferred from homology"/>
<reference evidence="5 6" key="1">
    <citation type="journal article" date="2021" name="Commun. Biol.">
        <title>The genome of Shorea leprosula (Dipterocarpaceae) highlights the ecological relevance of drought in aseasonal tropical rainforests.</title>
        <authorList>
            <person name="Ng K.K.S."/>
            <person name="Kobayashi M.J."/>
            <person name="Fawcett J.A."/>
            <person name="Hatakeyama M."/>
            <person name="Paape T."/>
            <person name="Ng C.H."/>
            <person name="Ang C.C."/>
            <person name="Tnah L.H."/>
            <person name="Lee C.T."/>
            <person name="Nishiyama T."/>
            <person name="Sese J."/>
            <person name="O'Brien M.J."/>
            <person name="Copetti D."/>
            <person name="Mohd Noor M.I."/>
            <person name="Ong R.C."/>
            <person name="Putra M."/>
            <person name="Sireger I.Z."/>
            <person name="Indrioko S."/>
            <person name="Kosugi Y."/>
            <person name="Izuno A."/>
            <person name="Isagi Y."/>
            <person name="Lee S.L."/>
            <person name="Shimizu K.K."/>
        </authorList>
    </citation>
    <scope>NUCLEOTIDE SEQUENCE [LARGE SCALE GENOMIC DNA]</scope>
    <source>
        <strain evidence="5">214</strain>
    </source>
</reference>
<name>A0AAV5I3F2_9ROSI</name>
<dbReference type="GO" id="GO:0004869">
    <property type="term" value="F:cysteine-type endopeptidase inhibitor activity"/>
    <property type="evidence" value="ECO:0007669"/>
    <property type="project" value="UniProtKB-KW"/>
</dbReference>
<dbReference type="SMART" id="SM00043">
    <property type="entry name" value="CY"/>
    <property type="match status" value="1"/>
</dbReference>
<dbReference type="InterPro" id="IPR018073">
    <property type="entry name" value="Prot_inh_cystat_CS"/>
</dbReference>
<sequence>MILQNSVLEFKKVVNAKEQVVSGMMYYITLEAMDRDRKKVYEAKVWEKPWLNFKEVQEFKLVGDAPAASST</sequence>
<organism evidence="5 6">
    <name type="scientific">Rubroshorea leprosula</name>
    <dbReference type="NCBI Taxonomy" id="152421"/>
    <lineage>
        <taxon>Eukaryota</taxon>
        <taxon>Viridiplantae</taxon>
        <taxon>Streptophyta</taxon>
        <taxon>Embryophyta</taxon>
        <taxon>Tracheophyta</taxon>
        <taxon>Spermatophyta</taxon>
        <taxon>Magnoliopsida</taxon>
        <taxon>eudicotyledons</taxon>
        <taxon>Gunneridae</taxon>
        <taxon>Pentapetalae</taxon>
        <taxon>rosids</taxon>
        <taxon>malvids</taxon>
        <taxon>Malvales</taxon>
        <taxon>Dipterocarpaceae</taxon>
        <taxon>Rubroshorea</taxon>
    </lineage>
</organism>
<keyword evidence="2 3" id="KW-0789">Thiol protease inhibitor</keyword>
<dbReference type="EMBL" id="BPVZ01000007">
    <property type="protein sequence ID" value="GKU93560.1"/>
    <property type="molecule type" value="Genomic_DNA"/>
</dbReference>
<dbReference type="PROSITE" id="PS00287">
    <property type="entry name" value="CYSTATIN"/>
    <property type="match status" value="1"/>
</dbReference>
<keyword evidence="1 3" id="KW-0646">Protease inhibitor</keyword>
<dbReference type="PANTHER" id="PTHR11413">
    <property type="entry name" value="CYSTATIN FAMILY MEMBER"/>
    <property type="match status" value="1"/>
</dbReference>
<dbReference type="Pfam" id="PF16845">
    <property type="entry name" value="SQAPI"/>
    <property type="match status" value="1"/>
</dbReference>
<dbReference type="InterPro" id="IPR000010">
    <property type="entry name" value="Cystatin_dom"/>
</dbReference>
<comment type="caution">
    <text evidence="5">The sequence shown here is derived from an EMBL/GenBank/DDBJ whole genome shotgun (WGS) entry which is preliminary data.</text>
</comment>
<keyword evidence="6" id="KW-1185">Reference proteome</keyword>
<protein>
    <recommendedName>
        <fullName evidence="3">Cysteine proteinase inhibitor</fullName>
    </recommendedName>
</protein>
<evidence type="ECO:0000256" key="1">
    <source>
        <dbReference type="ARBA" id="ARBA00022690"/>
    </source>
</evidence>
<dbReference type="InterPro" id="IPR046350">
    <property type="entry name" value="Cystatin_sf"/>
</dbReference>
<dbReference type="InterPro" id="IPR027214">
    <property type="entry name" value="Cystatin"/>
</dbReference>